<proteinExistence type="predicted"/>
<sequence length="278" mass="32717">MERTTPRCLNSERMEAHLRVIRNETQNRRLRDLELVRMAAMRGYLAPEVVPFPYNQLNQFHILEITPLTERKPLHLCPHCWESQKQKHKYEKRWKERERTPERVESVKRVIRNETQNRRLRDLELVRMAAMRGYLAPEVVPFPYNQLNQFHILEITPLTERKPLHLCPHCWESRRFGTGKDGSDERISSTGGSTIPIQPVESVPHTRDNASHGKKTATSMSALLGESKTEAQIREKMEGHLRVIRNETQNRRLRDLELVRMAAMRGVSLRQSFKFEAL</sequence>
<reference evidence="2" key="1">
    <citation type="journal article" date="2017" name="Virus Res.">
        <title>Genomes of viral isolates derived from different mosquitos species.</title>
        <authorList>
            <person name="Sadeghi M."/>
            <person name="Popov V."/>
            <person name="Guzman H."/>
            <person name="Phan T.G."/>
            <person name="Vasilakis N."/>
            <person name="Tesh R."/>
            <person name="Delwart E."/>
        </authorList>
    </citation>
    <scope>NUCLEOTIDE SEQUENCE</scope>
    <source>
        <strain evidence="2">JKT-8650</strain>
    </source>
</reference>
<dbReference type="EMBL" id="MF152987">
    <property type="protein sequence ID" value="QGU18498.1"/>
    <property type="molecule type" value="Genomic_RNA"/>
</dbReference>
<evidence type="ECO:0000313" key="2">
    <source>
        <dbReference type="EMBL" id="QGU18498.1"/>
    </source>
</evidence>
<organism evidence="2">
    <name type="scientific">Yunnan orbivirus</name>
    <dbReference type="NCBI Taxonomy" id="306276"/>
    <lineage>
        <taxon>Viruses</taxon>
        <taxon>Riboviria</taxon>
        <taxon>Orthornavirae</taxon>
        <taxon>Duplornaviricota</taxon>
        <taxon>Resentoviricetes</taxon>
        <taxon>Reovirales</taxon>
        <taxon>Sedoreoviridae</taxon>
        <taxon>Orbivirus</taxon>
        <taxon>Orbivirus yunnanense</taxon>
    </lineage>
</organism>
<feature type="region of interest" description="Disordered" evidence="1">
    <location>
        <begin position="178"/>
        <end position="218"/>
    </location>
</feature>
<protein>
    <submittedName>
        <fullName evidence="2">NS4</fullName>
    </submittedName>
</protein>
<evidence type="ECO:0000256" key="1">
    <source>
        <dbReference type="SAM" id="MobiDB-lite"/>
    </source>
</evidence>
<accession>A0A650F663</accession>
<name>A0A650F663_9REOV</name>